<dbReference type="CDD" id="cd08674">
    <property type="entry name" value="Cdt1_m"/>
    <property type="match status" value="1"/>
</dbReference>
<protein>
    <recommendedName>
        <fullName evidence="1">CDT1 Geminin-binding domain-containing protein</fullName>
    </recommendedName>
</protein>
<dbReference type="EMBL" id="SZYD01000003">
    <property type="protein sequence ID" value="KAD6796619.1"/>
    <property type="molecule type" value="Genomic_DNA"/>
</dbReference>
<dbReference type="GO" id="GO:0000278">
    <property type="term" value="P:mitotic cell cycle"/>
    <property type="evidence" value="ECO:0007669"/>
    <property type="project" value="TreeGrafter"/>
</dbReference>
<proteinExistence type="predicted"/>
<dbReference type="InterPro" id="IPR045173">
    <property type="entry name" value="Cdt1"/>
</dbReference>
<dbReference type="Pfam" id="PF08839">
    <property type="entry name" value="CDT1"/>
    <property type="match status" value="1"/>
</dbReference>
<dbReference type="Proteomes" id="UP000326396">
    <property type="component" value="Linkage Group LG11"/>
</dbReference>
<gene>
    <name evidence="2" type="ORF">E3N88_07515</name>
</gene>
<dbReference type="SUPFAM" id="SSF46785">
    <property type="entry name" value="Winged helix' DNA-binding domain"/>
    <property type="match status" value="1"/>
</dbReference>
<dbReference type="GO" id="GO:0071163">
    <property type="term" value="P:DNA replication preinitiation complex assembly"/>
    <property type="evidence" value="ECO:0007669"/>
    <property type="project" value="InterPro"/>
</dbReference>
<dbReference type="PANTHER" id="PTHR28637">
    <property type="entry name" value="DNA REPLICATION FACTOR CDT1"/>
    <property type="match status" value="1"/>
</dbReference>
<evidence type="ECO:0000313" key="2">
    <source>
        <dbReference type="EMBL" id="KAD6796619.1"/>
    </source>
</evidence>
<dbReference type="GO" id="GO:0070182">
    <property type="term" value="F:DNA polymerase binding"/>
    <property type="evidence" value="ECO:0007669"/>
    <property type="project" value="TreeGrafter"/>
</dbReference>
<dbReference type="SMART" id="SM01075">
    <property type="entry name" value="CDT1"/>
    <property type="match status" value="1"/>
</dbReference>
<dbReference type="GO" id="GO:0000076">
    <property type="term" value="P:DNA replication checkpoint signaling"/>
    <property type="evidence" value="ECO:0007669"/>
    <property type="project" value="TreeGrafter"/>
</dbReference>
<reference evidence="2 3" key="1">
    <citation type="submission" date="2019-05" db="EMBL/GenBank/DDBJ databases">
        <title>Mikania micrantha, genome provides insights into the molecular mechanism of rapid growth.</title>
        <authorList>
            <person name="Liu B."/>
        </authorList>
    </citation>
    <scope>NUCLEOTIDE SEQUENCE [LARGE SCALE GENOMIC DNA]</scope>
    <source>
        <strain evidence="2">NLD-2019</strain>
        <tissue evidence="2">Leaf</tissue>
    </source>
</reference>
<accession>A0A5N6PUN4</accession>
<keyword evidence="3" id="KW-1185">Reference proteome</keyword>
<dbReference type="InterPro" id="IPR014939">
    <property type="entry name" value="CDT1_Gemini-bd-like"/>
</dbReference>
<feature type="domain" description="CDT1 Geminin-binding" evidence="1">
    <location>
        <begin position="155"/>
        <end position="284"/>
    </location>
</feature>
<evidence type="ECO:0000259" key="1">
    <source>
        <dbReference type="SMART" id="SM01075"/>
    </source>
</evidence>
<dbReference type="OrthoDB" id="341730at2759"/>
<dbReference type="PANTHER" id="PTHR28637:SF13">
    <property type="entry name" value="EXPRESSED PROTEIN"/>
    <property type="match status" value="1"/>
</dbReference>
<dbReference type="GO" id="GO:0005634">
    <property type="term" value="C:nucleus"/>
    <property type="evidence" value="ECO:0007669"/>
    <property type="project" value="TreeGrafter"/>
</dbReference>
<name>A0A5N6PUN4_9ASTR</name>
<dbReference type="AlphaFoldDB" id="A0A5N6PUN4"/>
<sequence length="493" mass="56011">MESKVKEDMQDKIKKAWEDKANAETNEINKMFDDDTGMQDDGDYNDFDFLAEVLEIDMATAMWNHTIITLNHSIEDFYLVLIILLFRQAMDQKEHEVEQTVNNLSVSQKPCSDTFTPTKKPHIHDISHFEVNLSPTPEKSEETLNIRCKKEPAKLPKKHRLLSEDFHCMTTSLRLLNLLKQKPTFQNIRRIVETLTGREFSYKSLAQIKFILPEAVQTDKILLHNKTTLCMEPDINVTLLFDVIEGHVEHSDYMALSSIFTSRLLKFANAHSEDYVVPEAELPPPFNRKEITVSAKSLPINSSIQIPPNLAETEPLNPSHLPPSFRRCFSTKEFGNRMKTEHSQSPILPLSVKEMDFNTCLEPVKQEKPLLIASGNTPLKYPLVINEINIDTPDLSTPKRSVDTEDKKIKSMVNQKVTASGLFAKRSLDFTVFDEESAFLDGNSTSDGGSSAKRVKRGNLKTELKPVKLTVFLVAFSSINKELGLKWITGTLM</sequence>
<dbReference type="GO" id="GO:0003677">
    <property type="term" value="F:DNA binding"/>
    <property type="evidence" value="ECO:0007669"/>
    <property type="project" value="InterPro"/>
</dbReference>
<dbReference type="InterPro" id="IPR036390">
    <property type="entry name" value="WH_DNA-bd_sf"/>
</dbReference>
<evidence type="ECO:0000313" key="3">
    <source>
        <dbReference type="Proteomes" id="UP000326396"/>
    </source>
</evidence>
<comment type="caution">
    <text evidence="2">The sequence shown here is derived from an EMBL/GenBank/DDBJ whole genome shotgun (WGS) entry which is preliminary data.</text>
</comment>
<dbReference type="GO" id="GO:0030174">
    <property type="term" value="P:regulation of DNA-templated DNA replication initiation"/>
    <property type="evidence" value="ECO:0007669"/>
    <property type="project" value="InterPro"/>
</dbReference>
<organism evidence="2 3">
    <name type="scientific">Mikania micrantha</name>
    <name type="common">bitter vine</name>
    <dbReference type="NCBI Taxonomy" id="192012"/>
    <lineage>
        <taxon>Eukaryota</taxon>
        <taxon>Viridiplantae</taxon>
        <taxon>Streptophyta</taxon>
        <taxon>Embryophyta</taxon>
        <taxon>Tracheophyta</taxon>
        <taxon>Spermatophyta</taxon>
        <taxon>Magnoliopsida</taxon>
        <taxon>eudicotyledons</taxon>
        <taxon>Gunneridae</taxon>
        <taxon>Pentapetalae</taxon>
        <taxon>asterids</taxon>
        <taxon>campanulids</taxon>
        <taxon>Asterales</taxon>
        <taxon>Asteraceae</taxon>
        <taxon>Asteroideae</taxon>
        <taxon>Heliantheae alliance</taxon>
        <taxon>Eupatorieae</taxon>
        <taxon>Mikania</taxon>
    </lineage>
</organism>